<keyword evidence="2" id="KW-0812">Transmembrane</keyword>
<feature type="region of interest" description="Disordered" evidence="1">
    <location>
        <begin position="428"/>
        <end position="447"/>
    </location>
</feature>
<evidence type="ECO:0000313" key="5">
    <source>
        <dbReference type="Proteomes" id="UP000041254"/>
    </source>
</evidence>
<organism evidence="4 5">
    <name type="scientific">Vitrella brassicaformis (strain CCMP3155)</name>
    <dbReference type="NCBI Taxonomy" id="1169540"/>
    <lineage>
        <taxon>Eukaryota</taxon>
        <taxon>Sar</taxon>
        <taxon>Alveolata</taxon>
        <taxon>Colpodellida</taxon>
        <taxon>Vitrellaceae</taxon>
        <taxon>Vitrella</taxon>
    </lineage>
</organism>
<dbReference type="SUPFAM" id="SSF64268">
    <property type="entry name" value="PX domain"/>
    <property type="match status" value="3"/>
</dbReference>
<feature type="transmembrane region" description="Helical" evidence="2">
    <location>
        <begin position="66"/>
        <end position="85"/>
    </location>
</feature>
<dbReference type="STRING" id="1169540.A0A0G4F7L2"/>
<feature type="region of interest" description="Disordered" evidence="1">
    <location>
        <begin position="632"/>
        <end position="719"/>
    </location>
</feature>
<dbReference type="EMBL" id="CDMY01000382">
    <property type="protein sequence ID" value="CEM07986.1"/>
    <property type="molecule type" value="Genomic_DNA"/>
</dbReference>
<dbReference type="VEuPathDB" id="CryptoDB:Vbra_8852"/>
<dbReference type="Gene3D" id="3.30.1520.10">
    <property type="entry name" value="Phox-like domain"/>
    <property type="match status" value="3"/>
</dbReference>
<dbReference type="CDD" id="cd06093">
    <property type="entry name" value="PX_domain"/>
    <property type="match status" value="2"/>
</dbReference>
<feature type="domain" description="PX" evidence="3">
    <location>
        <begin position="517"/>
        <end position="631"/>
    </location>
</feature>
<dbReference type="PANTHER" id="PTHR22775">
    <property type="entry name" value="SORTING NEXIN"/>
    <property type="match status" value="1"/>
</dbReference>
<dbReference type="InParanoid" id="A0A0G4F7L2"/>
<feature type="domain" description="PX" evidence="3">
    <location>
        <begin position="279"/>
        <end position="400"/>
    </location>
</feature>
<feature type="transmembrane region" description="Helical" evidence="2">
    <location>
        <begin position="91"/>
        <end position="109"/>
    </location>
</feature>
<dbReference type="PANTHER" id="PTHR22775:SF3">
    <property type="entry name" value="SORTING NEXIN-13"/>
    <property type="match status" value="1"/>
</dbReference>
<evidence type="ECO:0000259" key="3">
    <source>
        <dbReference type="PROSITE" id="PS50195"/>
    </source>
</evidence>
<reference evidence="4 5" key="1">
    <citation type="submission" date="2014-11" db="EMBL/GenBank/DDBJ databases">
        <authorList>
            <person name="Zhu J."/>
            <person name="Qi W."/>
            <person name="Song R."/>
        </authorList>
    </citation>
    <scope>NUCLEOTIDE SEQUENCE [LARGE SCALE GENOMIC DNA]</scope>
</reference>
<gene>
    <name evidence="4" type="ORF">Vbra_8852</name>
</gene>
<dbReference type="GO" id="GO:0035091">
    <property type="term" value="F:phosphatidylinositol binding"/>
    <property type="evidence" value="ECO:0007669"/>
    <property type="project" value="InterPro"/>
</dbReference>
<sequence length="870" mass="96621">MNRPVEGWCGPNGLISHGYVTDCFIESCIALWYLLSLILFVVRWFELHTSAISSPPDRSPVHVAKKTFRGLMCGLSAVLALLSWFKPASPPYILVLWGFSLVLCTMEYQRFLPQSWLGLRGFWLVGGVEGIWRAGIFVLAFTVGLMPPGWAIPRASDPFLELPVRSSLFLWTACILLLTSICEIVLACLSFYQPADIPLALLPLITRLNRGEPTVLLPRVPDLLDRVTVDQPGAVRYGGADQTSLPPQAVDVFAKGDAEGVSGGGGGGGSGGERLPLKLHVALSNVVLQTDPVQHRIHAEYKMLLRLEGEQRPRVSFKRYADFAALNSVFQSQFNRDRYLPPKESFRQETLSPAFLDQRRRGLEAYIRCSRRPAQVLGLLNFLGLSVIEQRPFTEAHKEAIKRFEPDNPLRLRKPSDETYSEAASIDVAQDDIPSPLEREREGRPRHTATAAAAASAAAAAAEEQMLMQPDQQIVLTSSAQLSSSAYSHAHEGEKGGVGVGVGVGVGYSVEGPGGSIPVRVSIDRYELVQEGTPGVVPYVIYEVVTSTMHRTSTVVKRYREFDILFKKLHRILEVSPPKLPGKFYTMKRDHWFYEKRKADLTDWLNQVVQDPACASCPDLWEFLQIPMNEVPRPTASSPSGDTHAWARKASSGSESISLPSMAMESEGAAEMSRRVQQPGTADVSSERTTTARPSFLTAEPKSAPSPPLLSRPPGSSTEPVQEWHVRCRMWQTVTVHQEKDTAYALQLYRCKPTGVKTWAIERPYRRFEELHCELAKKFSSHREASPFSPHEQHDREKEERGCRLEAYLTAILQSYETFKCPALDLFLAEPMQHATVAEGNEQQEAGAGVSSFAMTEEHQQQTVEGEGRG</sequence>
<accession>A0A0G4F7L2</accession>
<evidence type="ECO:0000256" key="1">
    <source>
        <dbReference type="SAM" id="MobiDB-lite"/>
    </source>
</evidence>
<keyword evidence="5" id="KW-1185">Reference proteome</keyword>
<protein>
    <recommendedName>
        <fullName evidence="3">PX domain-containing protein</fullName>
    </recommendedName>
</protein>
<dbReference type="AlphaFoldDB" id="A0A0G4F7L2"/>
<feature type="region of interest" description="Disordered" evidence="1">
    <location>
        <begin position="839"/>
        <end position="870"/>
    </location>
</feature>
<evidence type="ECO:0000256" key="2">
    <source>
        <dbReference type="SAM" id="Phobius"/>
    </source>
</evidence>
<dbReference type="PROSITE" id="PS50195">
    <property type="entry name" value="PX"/>
    <property type="match status" value="2"/>
</dbReference>
<dbReference type="OrthoDB" id="430293at2759"/>
<feature type="transmembrane region" description="Helical" evidence="2">
    <location>
        <begin position="168"/>
        <end position="192"/>
    </location>
</feature>
<keyword evidence="2" id="KW-1133">Transmembrane helix</keyword>
<feature type="transmembrane region" description="Helical" evidence="2">
    <location>
        <begin position="24"/>
        <end position="45"/>
    </location>
</feature>
<dbReference type="InterPro" id="IPR001683">
    <property type="entry name" value="PX_dom"/>
</dbReference>
<evidence type="ECO:0000313" key="4">
    <source>
        <dbReference type="EMBL" id="CEM07986.1"/>
    </source>
</evidence>
<dbReference type="InterPro" id="IPR036871">
    <property type="entry name" value="PX_dom_sf"/>
</dbReference>
<keyword evidence="2" id="KW-0472">Membrane</keyword>
<dbReference type="Pfam" id="PF00787">
    <property type="entry name" value="PX"/>
    <property type="match status" value="3"/>
</dbReference>
<dbReference type="Proteomes" id="UP000041254">
    <property type="component" value="Unassembled WGS sequence"/>
</dbReference>
<proteinExistence type="predicted"/>
<feature type="transmembrane region" description="Helical" evidence="2">
    <location>
        <begin position="121"/>
        <end position="148"/>
    </location>
</feature>
<feature type="compositionally biased region" description="Basic and acidic residues" evidence="1">
    <location>
        <begin position="856"/>
        <end position="870"/>
    </location>
</feature>
<dbReference type="SMART" id="SM00312">
    <property type="entry name" value="PX"/>
    <property type="match status" value="3"/>
</dbReference>
<name>A0A0G4F7L2_VITBC</name>
<feature type="compositionally biased region" description="Polar residues" evidence="1">
    <location>
        <begin position="675"/>
        <end position="693"/>
    </location>
</feature>